<comment type="caution">
    <text evidence="1">The sequence shown here is derived from an EMBL/GenBank/DDBJ whole genome shotgun (WGS) entry which is preliminary data.</text>
</comment>
<name>A0A6N6W3E8_9BURK</name>
<proteinExistence type="predicted"/>
<dbReference type="RefSeq" id="WP_154566416.1">
    <property type="nucleotide sequence ID" value="NZ_VOSW01000104.1"/>
</dbReference>
<evidence type="ECO:0000313" key="2">
    <source>
        <dbReference type="Proteomes" id="UP000463700"/>
    </source>
</evidence>
<dbReference type="EMBL" id="VOSW01000104">
    <property type="protein sequence ID" value="KAE8754963.1"/>
    <property type="molecule type" value="Genomic_DNA"/>
</dbReference>
<accession>A0A6N6W3E8</accession>
<gene>
    <name evidence="1" type="ORF">FSO04_36880</name>
</gene>
<sequence length="51" mass="5595">MTEPTVDTPIRDAIFEHEMFGAGNTDSGYLLEGIRHVEATWVFDTLGVALA</sequence>
<dbReference type="OrthoDB" id="6121546at2"/>
<organism evidence="1 2">
    <name type="scientific">Paraburkholderia madseniana</name>
    <dbReference type="NCBI Taxonomy" id="2599607"/>
    <lineage>
        <taxon>Bacteria</taxon>
        <taxon>Pseudomonadati</taxon>
        <taxon>Pseudomonadota</taxon>
        <taxon>Betaproteobacteria</taxon>
        <taxon>Burkholderiales</taxon>
        <taxon>Burkholderiaceae</taxon>
        <taxon>Paraburkholderia</taxon>
    </lineage>
</organism>
<evidence type="ECO:0000313" key="1">
    <source>
        <dbReference type="EMBL" id="KAE8754963.1"/>
    </source>
</evidence>
<reference evidence="1 2" key="1">
    <citation type="journal article" date="2020" name="Int. J. Syst. Evol. Microbiol.">
        <title>Paraburkholderia madseniana sp. nov., a phenolic acid-degrading bacterium isolated from acidic forest soil.</title>
        <authorList>
            <person name="Wilhelm R.C."/>
            <person name="Murphy S.J.L."/>
            <person name="Feriancek N.M."/>
            <person name="Karasz D.C."/>
            <person name="DeRito C.M."/>
            <person name="Newman J.D."/>
            <person name="Buckley D.H."/>
        </authorList>
    </citation>
    <scope>NUCLEOTIDE SEQUENCE [LARGE SCALE GENOMIC DNA]</scope>
    <source>
        <strain evidence="1 2">RP11</strain>
    </source>
</reference>
<dbReference type="Proteomes" id="UP000463700">
    <property type="component" value="Unassembled WGS sequence"/>
</dbReference>
<dbReference type="AlphaFoldDB" id="A0A6N6W3E8"/>
<protein>
    <submittedName>
        <fullName evidence="1">Uncharacterized protein</fullName>
    </submittedName>
</protein>